<dbReference type="Pfam" id="PF04055">
    <property type="entry name" value="Radical_SAM"/>
    <property type="match status" value="1"/>
</dbReference>
<dbReference type="OrthoDB" id="9801424at2"/>
<dbReference type="AlphaFoldDB" id="A0L5I8"/>
<dbReference type="HOGENOM" id="CLU_021572_4_2_5"/>
<proteinExistence type="predicted"/>
<dbReference type="Proteomes" id="UP000002586">
    <property type="component" value="Chromosome"/>
</dbReference>
<dbReference type="GO" id="GO:0051539">
    <property type="term" value="F:4 iron, 4 sulfur cluster binding"/>
    <property type="evidence" value="ECO:0007669"/>
    <property type="project" value="UniProtKB-KW"/>
</dbReference>
<dbReference type="InterPro" id="IPR023404">
    <property type="entry name" value="rSAM_horseshoe"/>
</dbReference>
<dbReference type="InterPro" id="IPR058240">
    <property type="entry name" value="rSAM_sf"/>
</dbReference>
<keyword evidence="9" id="KW-1185">Reference proteome</keyword>
<evidence type="ECO:0000256" key="1">
    <source>
        <dbReference type="ARBA" id="ARBA00001966"/>
    </source>
</evidence>
<dbReference type="SFLD" id="SFLDG01082">
    <property type="entry name" value="B12-binding_domain_containing"/>
    <property type="match status" value="1"/>
</dbReference>
<evidence type="ECO:0000259" key="6">
    <source>
        <dbReference type="PROSITE" id="PS51332"/>
    </source>
</evidence>
<dbReference type="KEGG" id="mgm:Mmc1_0710"/>
<dbReference type="Gene3D" id="3.40.50.280">
    <property type="entry name" value="Cobalamin-binding domain"/>
    <property type="match status" value="1"/>
</dbReference>
<dbReference type="PANTHER" id="PTHR43409">
    <property type="entry name" value="ANAEROBIC MAGNESIUM-PROTOPORPHYRIN IX MONOMETHYL ESTER CYCLASE-RELATED"/>
    <property type="match status" value="1"/>
</dbReference>
<dbReference type="CDD" id="cd01335">
    <property type="entry name" value="Radical_SAM"/>
    <property type="match status" value="1"/>
</dbReference>
<dbReference type="RefSeq" id="WP_011712391.1">
    <property type="nucleotide sequence ID" value="NC_008576.1"/>
</dbReference>
<comment type="cofactor">
    <cofactor evidence="1">
        <name>[4Fe-4S] cluster</name>
        <dbReference type="ChEBI" id="CHEBI:49883"/>
    </cofactor>
</comment>
<keyword evidence="5" id="KW-0411">Iron-sulfur</keyword>
<keyword evidence="3" id="KW-0479">Metal-binding</keyword>
<evidence type="ECO:0000256" key="5">
    <source>
        <dbReference type="ARBA" id="ARBA00023014"/>
    </source>
</evidence>
<dbReference type="InterPro" id="IPR006158">
    <property type="entry name" value="Cobalamin-bd"/>
</dbReference>
<evidence type="ECO:0000256" key="2">
    <source>
        <dbReference type="ARBA" id="ARBA00022691"/>
    </source>
</evidence>
<sequence>MSHVKRVMITMPNTSWFGKRLWVVPPYTLGILAAVVDQQRFEVEALDPHLGNLSLEQSLQKILDFAPDVVALTCMSLEYAQSFHALARAIKERAPGITLLLGGVYVTTSVDLAMRDRVADYGVMGEGEHRFPLILDMLDRGETDFSQFDGIAYWEQERLQVNAPVAYVKPLDAVPFPDYEKMRLKEYFNVNNSFGNVMNARYEPYVLTSTSRGCPYDCIYCSTHSIDGSKVRLRSAENVLQEIDILYNDYGVKEILFLDDNLIINRKRFKQILQGLIDRDYDLWWKSLNLATFLLTEDMLEMMKAAKTYQLILPIESGNQYVLDHVLKKPLDLKKVPPLVKKGKELGFEISADFIIGSPGETWDQIRDTCTFADEMDVDMVSFHIATPLPKTEMYTRAMEMGALPDNFDFGDTNFFGFGRGAIATDEFQPQDLHMLRALEWDRINFKTPERRARFAKMSGISLEELAKWRKNTIRNLGLYFPNAEGKDYTDGAKKPAIPKNGLLDKNGRFMQVVNA</sequence>
<dbReference type="PROSITE" id="PS51918">
    <property type="entry name" value="RADICAL_SAM"/>
    <property type="match status" value="1"/>
</dbReference>
<dbReference type="GO" id="GO:0046872">
    <property type="term" value="F:metal ion binding"/>
    <property type="evidence" value="ECO:0007669"/>
    <property type="project" value="UniProtKB-KW"/>
</dbReference>
<dbReference type="InterPro" id="IPR006638">
    <property type="entry name" value="Elp3/MiaA/NifB-like_rSAM"/>
</dbReference>
<dbReference type="GO" id="GO:0003824">
    <property type="term" value="F:catalytic activity"/>
    <property type="evidence" value="ECO:0007669"/>
    <property type="project" value="InterPro"/>
</dbReference>
<evidence type="ECO:0000259" key="7">
    <source>
        <dbReference type="PROSITE" id="PS51918"/>
    </source>
</evidence>
<accession>A0L5I8</accession>
<dbReference type="Pfam" id="PF02310">
    <property type="entry name" value="B12-binding"/>
    <property type="match status" value="1"/>
</dbReference>
<reference evidence="9" key="1">
    <citation type="journal article" date="2009" name="Appl. Environ. Microbiol.">
        <title>Complete genome sequence of the chemolithoautotrophic marine magnetotactic coccus strain MC-1.</title>
        <authorList>
            <person name="Schubbe S."/>
            <person name="Williams T.J."/>
            <person name="Xie G."/>
            <person name="Kiss H.E."/>
            <person name="Brettin T.S."/>
            <person name="Martinez D."/>
            <person name="Ross C.A."/>
            <person name="Schuler D."/>
            <person name="Cox B.L."/>
            <person name="Nealson K.H."/>
            <person name="Bazylinski D.A."/>
        </authorList>
    </citation>
    <scope>NUCLEOTIDE SEQUENCE [LARGE SCALE GENOMIC DNA]</scope>
    <source>
        <strain evidence="9">ATCC BAA-1437 / JCM 17883 / MC-1</strain>
    </source>
</reference>
<dbReference type="SFLD" id="SFLDS00029">
    <property type="entry name" value="Radical_SAM"/>
    <property type="match status" value="1"/>
</dbReference>
<dbReference type="SFLD" id="SFLDG01123">
    <property type="entry name" value="methyltransferase_(Class_B)"/>
    <property type="match status" value="1"/>
</dbReference>
<gene>
    <name evidence="8" type="ordered locus">Mmc1_0710</name>
</gene>
<dbReference type="eggNOG" id="COG1032">
    <property type="taxonomic scope" value="Bacteria"/>
</dbReference>
<dbReference type="SMART" id="SM00729">
    <property type="entry name" value="Elp3"/>
    <property type="match status" value="1"/>
</dbReference>
<name>A0L5I8_MAGMM</name>
<organism evidence="8 9">
    <name type="scientific">Magnetococcus marinus (strain ATCC BAA-1437 / JCM 17883 / MC-1)</name>
    <dbReference type="NCBI Taxonomy" id="156889"/>
    <lineage>
        <taxon>Bacteria</taxon>
        <taxon>Pseudomonadati</taxon>
        <taxon>Pseudomonadota</taxon>
        <taxon>Magnetococcia</taxon>
        <taxon>Magnetococcales</taxon>
        <taxon>Magnetococcaceae</taxon>
        <taxon>Magnetococcus</taxon>
    </lineage>
</organism>
<reference evidence="8 9" key="2">
    <citation type="journal article" date="2012" name="Int. J. Syst. Evol. Microbiol.">
        <title>Magnetococcus marinus gen. nov., sp. nov., a marine, magnetotactic bacterium that represents a novel lineage (Magnetococcaceae fam. nov.; Magnetococcales ord. nov.) at the base of the Alphaproteobacteria.</title>
        <authorList>
            <person name="Bazylinski D.A."/>
            <person name="Williams T.J."/>
            <person name="Lefevre C.T."/>
            <person name="Berg R.J."/>
            <person name="Zhang C.L."/>
            <person name="Bowser S.S."/>
            <person name="Dean A.J."/>
            <person name="Beveridge T.J."/>
        </authorList>
    </citation>
    <scope>NUCLEOTIDE SEQUENCE [LARGE SCALE GENOMIC DNA]</scope>
    <source>
        <strain evidence="9">ATCC BAA-1437 / JCM 17883 / MC-1</strain>
    </source>
</reference>
<evidence type="ECO:0000313" key="9">
    <source>
        <dbReference type="Proteomes" id="UP000002586"/>
    </source>
</evidence>
<dbReference type="GO" id="GO:0031419">
    <property type="term" value="F:cobalamin binding"/>
    <property type="evidence" value="ECO:0007669"/>
    <property type="project" value="InterPro"/>
</dbReference>
<dbReference type="InterPro" id="IPR036724">
    <property type="entry name" value="Cobalamin-bd_sf"/>
</dbReference>
<dbReference type="STRING" id="156889.Mmc1_0710"/>
<dbReference type="SUPFAM" id="SSF102114">
    <property type="entry name" value="Radical SAM enzymes"/>
    <property type="match status" value="1"/>
</dbReference>
<dbReference type="InterPro" id="IPR034466">
    <property type="entry name" value="Methyltransferase_Class_B"/>
</dbReference>
<dbReference type="CDD" id="cd02068">
    <property type="entry name" value="radical_SAM_B12_BD"/>
    <property type="match status" value="1"/>
</dbReference>
<keyword evidence="4" id="KW-0408">Iron</keyword>
<dbReference type="SUPFAM" id="SSF52242">
    <property type="entry name" value="Cobalamin (vitamin B12)-binding domain"/>
    <property type="match status" value="1"/>
</dbReference>
<dbReference type="EMBL" id="CP000471">
    <property type="protein sequence ID" value="ABK43231.1"/>
    <property type="molecule type" value="Genomic_DNA"/>
</dbReference>
<feature type="domain" description="Radical SAM core" evidence="7">
    <location>
        <begin position="200"/>
        <end position="431"/>
    </location>
</feature>
<evidence type="ECO:0000256" key="4">
    <source>
        <dbReference type="ARBA" id="ARBA00023004"/>
    </source>
</evidence>
<evidence type="ECO:0000313" key="8">
    <source>
        <dbReference type="EMBL" id="ABK43231.1"/>
    </source>
</evidence>
<evidence type="ECO:0000256" key="3">
    <source>
        <dbReference type="ARBA" id="ARBA00022723"/>
    </source>
</evidence>
<dbReference type="PROSITE" id="PS51332">
    <property type="entry name" value="B12_BINDING"/>
    <property type="match status" value="1"/>
</dbReference>
<dbReference type="InterPro" id="IPR051198">
    <property type="entry name" value="BchE-like"/>
</dbReference>
<keyword evidence="2" id="KW-0949">S-adenosyl-L-methionine</keyword>
<dbReference type="Gene3D" id="3.80.30.20">
    <property type="entry name" value="tm_1862 like domain"/>
    <property type="match status" value="1"/>
</dbReference>
<dbReference type="InterPro" id="IPR007197">
    <property type="entry name" value="rSAM"/>
</dbReference>
<feature type="domain" description="B12-binding" evidence="6">
    <location>
        <begin position="12"/>
        <end position="145"/>
    </location>
</feature>
<protein>
    <submittedName>
        <fullName evidence="8">Radical SAM domain protein</fullName>
    </submittedName>
</protein>